<name>A0AAN9A468_HALRR</name>
<gene>
    <name evidence="1" type="ORF">SK128_025824</name>
</gene>
<accession>A0AAN9A468</accession>
<reference evidence="1 2" key="1">
    <citation type="submission" date="2023-11" db="EMBL/GenBank/DDBJ databases">
        <title>Halocaridina rubra genome assembly.</title>
        <authorList>
            <person name="Smith C."/>
        </authorList>
    </citation>
    <scope>NUCLEOTIDE SEQUENCE [LARGE SCALE GENOMIC DNA]</scope>
    <source>
        <strain evidence="1">EP-1</strain>
        <tissue evidence="1">Whole</tissue>
    </source>
</reference>
<comment type="caution">
    <text evidence="1">The sequence shown here is derived from an EMBL/GenBank/DDBJ whole genome shotgun (WGS) entry which is preliminary data.</text>
</comment>
<keyword evidence="2" id="KW-1185">Reference proteome</keyword>
<feature type="non-terminal residue" evidence="1">
    <location>
        <position position="74"/>
    </location>
</feature>
<protein>
    <submittedName>
        <fullName evidence="1">Uncharacterized protein</fullName>
    </submittedName>
</protein>
<evidence type="ECO:0000313" key="1">
    <source>
        <dbReference type="EMBL" id="KAK7071800.1"/>
    </source>
</evidence>
<evidence type="ECO:0000313" key="2">
    <source>
        <dbReference type="Proteomes" id="UP001381693"/>
    </source>
</evidence>
<proteinExistence type="predicted"/>
<dbReference type="AlphaFoldDB" id="A0AAN9A468"/>
<organism evidence="1 2">
    <name type="scientific">Halocaridina rubra</name>
    <name type="common">Hawaiian red shrimp</name>
    <dbReference type="NCBI Taxonomy" id="373956"/>
    <lineage>
        <taxon>Eukaryota</taxon>
        <taxon>Metazoa</taxon>
        <taxon>Ecdysozoa</taxon>
        <taxon>Arthropoda</taxon>
        <taxon>Crustacea</taxon>
        <taxon>Multicrustacea</taxon>
        <taxon>Malacostraca</taxon>
        <taxon>Eumalacostraca</taxon>
        <taxon>Eucarida</taxon>
        <taxon>Decapoda</taxon>
        <taxon>Pleocyemata</taxon>
        <taxon>Caridea</taxon>
        <taxon>Atyoidea</taxon>
        <taxon>Atyidae</taxon>
        <taxon>Halocaridina</taxon>
    </lineage>
</organism>
<dbReference type="Proteomes" id="UP001381693">
    <property type="component" value="Unassembled WGS sequence"/>
</dbReference>
<sequence>MGCSISREYEVRLPSRRVWWRNRRHLCPVPSPSDGPFLHVPMAPCSALQSPVNNSPHCPTPFTLTHGEENLLIM</sequence>
<dbReference type="EMBL" id="JAXCGZ010013924">
    <property type="protein sequence ID" value="KAK7071800.1"/>
    <property type="molecule type" value="Genomic_DNA"/>
</dbReference>